<evidence type="ECO:0000256" key="2">
    <source>
        <dbReference type="ARBA" id="ARBA00022741"/>
    </source>
</evidence>
<reference evidence="5 6" key="1">
    <citation type="submission" date="2019-07" db="EMBL/GenBank/DDBJ databases">
        <authorList>
            <person name="Zhao L.H."/>
        </authorList>
    </citation>
    <scope>NUCLEOTIDE SEQUENCE [LARGE SCALE GENOMIC DNA]</scope>
    <source>
        <strain evidence="5 6">Co35</strain>
    </source>
</reference>
<dbReference type="OrthoDB" id="9804819at2"/>
<dbReference type="GO" id="GO:0005524">
    <property type="term" value="F:ATP binding"/>
    <property type="evidence" value="ECO:0007669"/>
    <property type="project" value="UniProtKB-KW"/>
</dbReference>
<keyword evidence="1" id="KW-0813">Transport</keyword>
<dbReference type="Gene3D" id="3.40.50.300">
    <property type="entry name" value="P-loop containing nucleotide triphosphate hydrolases"/>
    <property type="match status" value="1"/>
</dbReference>
<evidence type="ECO:0000259" key="4">
    <source>
        <dbReference type="PROSITE" id="PS50893"/>
    </source>
</evidence>
<comment type="caution">
    <text evidence="5">The sequence shown here is derived from an EMBL/GenBank/DDBJ whole genome shotgun (WGS) entry which is preliminary data.</text>
</comment>
<keyword evidence="3 5" id="KW-0067">ATP-binding</keyword>
<dbReference type="Pfam" id="PF00005">
    <property type="entry name" value="ABC_tran"/>
    <property type="match status" value="1"/>
</dbReference>
<dbReference type="InterPro" id="IPR051782">
    <property type="entry name" value="ABC_Transporter_VariousFunc"/>
</dbReference>
<proteinExistence type="predicted"/>
<evidence type="ECO:0000256" key="1">
    <source>
        <dbReference type="ARBA" id="ARBA00022448"/>
    </source>
</evidence>
<protein>
    <submittedName>
        <fullName evidence="5">ABC transporter ATP-binding protein</fullName>
    </submittedName>
</protein>
<dbReference type="SMART" id="SM00382">
    <property type="entry name" value="AAA"/>
    <property type="match status" value="1"/>
</dbReference>
<dbReference type="InterPro" id="IPR003593">
    <property type="entry name" value="AAA+_ATPase"/>
</dbReference>
<dbReference type="InterPro" id="IPR003439">
    <property type="entry name" value="ABC_transporter-like_ATP-bd"/>
</dbReference>
<keyword evidence="2" id="KW-0547">Nucleotide-binding</keyword>
<organism evidence="5 6">
    <name type="scientific">Aeromicrobium piscarium</name>
    <dbReference type="NCBI Taxonomy" id="2590901"/>
    <lineage>
        <taxon>Bacteria</taxon>
        <taxon>Bacillati</taxon>
        <taxon>Actinomycetota</taxon>
        <taxon>Actinomycetes</taxon>
        <taxon>Propionibacteriales</taxon>
        <taxon>Nocardioidaceae</taxon>
        <taxon>Aeromicrobium</taxon>
    </lineage>
</organism>
<dbReference type="PROSITE" id="PS50893">
    <property type="entry name" value="ABC_TRANSPORTER_2"/>
    <property type="match status" value="1"/>
</dbReference>
<evidence type="ECO:0000256" key="3">
    <source>
        <dbReference type="ARBA" id="ARBA00022840"/>
    </source>
</evidence>
<dbReference type="InterPro" id="IPR027417">
    <property type="entry name" value="P-loop_NTPase"/>
</dbReference>
<dbReference type="PANTHER" id="PTHR42939">
    <property type="entry name" value="ABC TRANSPORTER ATP-BINDING PROTEIN ALBC-RELATED"/>
    <property type="match status" value="1"/>
</dbReference>
<dbReference type="GO" id="GO:0016887">
    <property type="term" value="F:ATP hydrolysis activity"/>
    <property type="evidence" value="ECO:0007669"/>
    <property type="project" value="InterPro"/>
</dbReference>
<keyword evidence="6" id="KW-1185">Reference proteome</keyword>
<evidence type="ECO:0000313" key="6">
    <source>
        <dbReference type="Proteomes" id="UP000316988"/>
    </source>
</evidence>
<dbReference type="Proteomes" id="UP000316988">
    <property type="component" value="Unassembled WGS sequence"/>
</dbReference>
<dbReference type="AlphaFoldDB" id="A0A554RMQ1"/>
<evidence type="ECO:0000313" key="5">
    <source>
        <dbReference type="EMBL" id="TSD55407.1"/>
    </source>
</evidence>
<dbReference type="PANTHER" id="PTHR42939:SF1">
    <property type="entry name" value="ABC TRANSPORTER ATP-BINDING PROTEIN ALBC-RELATED"/>
    <property type="match status" value="1"/>
</dbReference>
<dbReference type="SUPFAM" id="SSF52540">
    <property type="entry name" value="P-loop containing nucleoside triphosphate hydrolases"/>
    <property type="match status" value="1"/>
</dbReference>
<dbReference type="EMBL" id="VLNT01000023">
    <property type="protein sequence ID" value="TSD55407.1"/>
    <property type="molecule type" value="Genomic_DNA"/>
</dbReference>
<name>A0A554RMQ1_9ACTN</name>
<feature type="domain" description="ABC transporter" evidence="4">
    <location>
        <begin position="4"/>
        <end position="231"/>
    </location>
</feature>
<dbReference type="RefSeq" id="WP_143914713.1">
    <property type="nucleotide sequence ID" value="NZ_VLNT01000023.1"/>
</dbReference>
<gene>
    <name evidence="5" type="ORF">FNM00_16895</name>
</gene>
<dbReference type="CDD" id="cd03230">
    <property type="entry name" value="ABC_DR_subfamily_A"/>
    <property type="match status" value="1"/>
</dbReference>
<accession>A0A554RMQ1</accession>
<sequence>MSTAQATGLVVGYGDTEVAGPLDLRLRPGITALLGRNGSGKTTLMRTLCGIIPALRGTCRVLDVEVEDGAAVRSRVGYLGHESALATSLTVEQNLEFWQSVTGTYPEVTRVGLPELIERFDLSELVSRKVATLSRGQRQRVDLARLAMTDPEFVVLDEPLSGLDPVYAAQTRDLLRDWGRERTVLYSTHSVPEAIELADAYLIVTGHEVVELGGDGTAVTETDILEILGRTS</sequence>